<dbReference type="AlphaFoldDB" id="A0A5C6NH39"/>
<protein>
    <submittedName>
        <fullName evidence="1">Uncharacterized protein</fullName>
    </submittedName>
</protein>
<sequence>MPRGLFIDNPFYQPRTIAPFIIHLGPQDLFSDF</sequence>
<organism evidence="1 2">
    <name type="scientific">Takifugu flavidus</name>
    <name type="common">sansaifugu</name>
    <dbReference type="NCBI Taxonomy" id="433684"/>
    <lineage>
        <taxon>Eukaryota</taxon>
        <taxon>Metazoa</taxon>
        <taxon>Chordata</taxon>
        <taxon>Craniata</taxon>
        <taxon>Vertebrata</taxon>
        <taxon>Euteleostomi</taxon>
        <taxon>Actinopterygii</taxon>
        <taxon>Neopterygii</taxon>
        <taxon>Teleostei</taxon>
        <taxon>Neoteleostei</taxon>
        <taxon>Acanthomorphata</taxon>
        <taxon>Eupercaria</taxon>
        <taxon>Tetraodontiformes</taxon>
        <taxon>Tetradontoidea</taxon>
        <taxon>Tetraodontidae</taxon>
        <taxon>Takifugu</taxon>
    </lineage>
</organism>
<proteinExistence type="predicted"/>
<keyword evidence="2" id="KW-1185">Reference proteome</keyword>
<evidence type="ECO:0000313" key="1">
    <source>
        <dbReference type="EMBL" id="TWW65971.1"/>
    </source>
</evidence>
<comment type="caution">
    <text evidence="1">The sequence shown here is derived from an EMBL/GenBank/DDBJ whole genome shotgun (WGS) entry which is preliminary data.</text>
</comment>
<dbReference type="Proteomes" id="UP000324091">
    <property type="component" value="Chromosome 20"/>
</dbReference>
<evidence type="ECO:0000313" key="2">
    <source>
        <dbReference type="Proteomes" id="UP000324091"/>
    </source>
</evidence>
<gene>
    <name evidence="1" type="ORF">D4764_20G0000030</name>
</gene>
<accession>A0A5C6NH39</accession>
<reference evidence="1 2" key="1">
    <citation type="submission" date="2019-04" db="EMBL/GenBank/DDBJ databases">
        <title>Chromosome genome assembly for Takifugu flavidus.</title>
        <authorList>
            <person name="Xiao S."/>
        </authorList>
    </citation>
    <scope>NUCLEOTIDE SEQUENCE [LARGE SCALE GENOMIC DNA]</scope>
    <source>
        <strain evidence="1">HTHZ2018</strain>
        <tissue evidence="1">Muscle</tissue>
    </source>
</reference>
<dbReference type="EMBL" id="RHFK02000013">
    <property type="protein sequence ID" value="TWW65971.1"/>
    <property type="molecule type" value="Genomic_DNA"/>
</dbReference>
<name>A0A5C6NH39_9TELE</name>